<feature type="domain" description="Nitroreductase" evidence="6">
    <location>
        <begin position="17"/>
        <end position="167"/>
    </location>
</feature>
<dbReference type="InterPro" id="IPR029479">
    <property type="entry name" value="Nitroreductase"/>
</dbReference>
<dbReference type="InterPro" id="IPR016446">
    <property type="entry name" value="Flavin_OxRdtase_Frp"/>
</dbReference>
<organism evidence="7 8">
    <name type="scientific">Deinobacterium chartae</name>
    <dbReference type="NCBI Taxonomy" id="521158"/>
    <lineage>
        <taxon>Bacteria</taxon>
        <taxon>Thermotogati</taxon>
        <taxon>Deinococcota</taxon>
        <taxon>Deinococci</taxon>
        <taxon>Deinococcales</taxon>
        <taxon>Deinococcaceae</taxon>
        <taxon>Deinobacterium</taxon>
    </lineage>
</organism>
<evidence type="ECO:0000313" key="7">
    <source>
        <dbReference type="EMBL" id="MBB6099796.1"/>
    </source>
</evidence>
<keyword evidence="4" id="KW-0560">Oxidoreductase</keyword>
<accession>A0A841I439</accession>
<dbReference type="RefSeq" id="WP_183988532.1">
    <property type="nucleotide sequence ID" value="NZ_JACHHG010000015.1"/>
</dbReference>
<dbReference type="InterPro" id="IPR000415">
    <property type="entry name" value="Nitroreductase-like"/>
</dbReference>
<comment type="similarity">
    <text evidence="1">Belongs to the flavin oxidoreductase frp family.</text>
</comment>
<evidence type="ECO:0000313" key="8">
    <source>
        <dbReference type="Proteomes" id="UP000569951"/>
    </source>
</evidence>
<dbReference type="EMBL" id="JACHHG010000015">
    <property type="protein sequence ID" value="MBB6099796.1"/>
    <property type="molecule type" value="Genomic_DNA"/>
</dbReference>
<evidence type="ECO:0000256" key="3">
    <source>
        <dbReference type="ARBA" id="ARBA00022643"/>
    </source>
</evidence>
<keyword evidence="3" id="KW-0288">FMN</keyword>
<evidence type="ECO:0000256" key="1">
    <source>
        <dbReference type="ARBA" id="ARBA00008366"/>
    </source>
</evidence>
<comment type="caution">
    <text evidence="7">The sequence shown here is derived from an EMBL/GenBank/DDBJ whole genome shotgun (WGS) entry which is preliminary data.</text>
</comment>
<protein>
    <submittedName>
        <fullName evidence="7">Nitroreductase</fullName>
    </submittedName>
</protein>
<dbReference type="Gene3D" id="3.40.109.10">
    <property type="entry name" value="NADH Oxidase"/>
    <property type="match status" value="1"/>
</dbReference>
<reference evidence="7 8" key="1">
    <citation type="submission" date="2020-08" db="EMBL/GenBank/DDBJ databases">
        <title>Genomic Encyclopedia of Type Strains, Phase IV (KMG-IV): sequencing the most valuable type-strain genomes for metagenomic binning, comparative biology and taxonomic classification.</title>
        <authorList>
            <person name="Goeker M."/>
        </authorList>
    </citation>
    <scope>NUCLEOTIDE SEQUENCE [LARGE SCALE GENOMIC DNA]</scope>
    <source>
        <strain evidence="7 8">DSM 21458</strain>
    </source>
</reference>
<evidence type="ECO:0000259" key="6">
    <source>
        <dbReference type="Pfam" id="PF00881"/>
    </source>
</evidence>
<keyword evidence="2" id="KW-0285">Flavoprotein</keyword>
<dbReference type="Pfam" id="PF00881">
    <property type="entry name" value="Nitroreductase"/>
    <property type="match status" value="1"/>
</dbReference>
<evidence type="ECO:0000256" key="4">
    <source>
        <dbReference type="ARBA" id="ARBA00023002"/>
    </source>
</evidence>
<dbReference type="GO" id="GO:0016491">
    <property type="term" value="F:oxidoreductase activity"/>
    <property type="evidence" value="ECO:0007669"/>
    <property type="project" value="UniProtKB-KW"/>
</dbReference>
<dbReference type="SUPFAM" id="SSF55469">
    <property type="entry name" value="FMN-dependent nitroreductase-like"/>
    <property type="match status" value="1"/>
</dbReference>
<feature type="compositionally biased region" description="Basic and acidic residues" evidence="5">
    <location>
        <begin position="300"/>
        <end position="309"/>
    </location>
</feature>
<feature type="region of interest" description="Disordered" evidence="5">
    <location>
        <begin position="283"/>
        <end position="309"/>
    </location>
</feature>
<evidence type="ECO:0000256" key="2">
    <source>
        <dbReference type="ARBA" id="ARBA00022630"/>
    </source>
</evidence>
<dbReference type="Proteomes" id="UP000569951">
    <property type="component" value="Unassembled WGS sequence"/>
</dbReference>
<name>A0A841I439_9DEIO</name>
<gene>
    <name evidence="7" type="ORF">HNR42_003254</name>
</gene>
<dbReference type="PANTHER" id="PTHR43425">
    <property type="entry name" value="OXYGEN-INSENSITIVE NADPH NITROREDUCTASE"/>
    <property type="match status" value="1"/>
</dbReference>
<evidence type="ECO:0000256" key="5">
    <source>
        <dbReference type="SAM" id="MobiDB-lite"/>
    </source>
</evidence>
<proteinExistence type="inferred from homology"/>
<sequence length="309" mass="34345">MPGPLSPAEVRAFFDAHRTVRRYQPTPIPAEHLEVILYAAQRAPTDATAQMYSIIRLRDPELRAWVAEASRNPHLASAPESFIICADVARLRALLELRGYPFGEWPATAVHFAIGDAVMAAENMRVAAEMLGYQSCWIGGILNPLHELCARLELPEGVFPFAGLTLGLPDEQPGPRPRLSRDLVLHTDRYRLPENDELEQALTDMAPITARGDWAQTLARYFAVGGTMELREGRLRDLLARQGFGHAREFDTAFARAEALGFPEVLVRRRGESFEAWVDRPDRAHRGESASSPSQALRAALEEASRDAS</sequence>
<dbReference type="PANTHER" id="PTHR43425:SF2">
    <property type="entry name" value="OXYGEN-INSENSITIVE NADPH NITROREDUCTASE"/>
    <property type="match status" value="1"/>
</dbReference>
<dbReference type="AlphaFoldDB" id="A0A841I439"/>
<keyword evidence="8" id="KW-1185">Reference proteome</keyword>